<name>A0A427YM61_9TREE</name>
<keyword evidence="3" id="KW-1185">Reference proteome</keyword>
<feature type="region of interest" description="Disordered" evidence="1">
    <location>
        <begin position="268"/>
        <end position="289"/>
    </location>
</feature>
<evidence type="ECO:0000313" key="3">
    <source>
        <dbReference type="Proteomes" id="UP000279259"/>
    </source>
</evidence>
<dbReference type="EMBL" id="RSCD01000006">
    <property type="protein sequence ID" value="RSH92131.1"/>
    <property type="molecule type" value="Genomic_DNA"/>
</dbReference>
<reference evidence="2 3" key="1">
    <citation type="submission" date="2018-11" db="EMBL/GenBank/DDBJ databases">
        <title>Genome sequence of Saitozyma podzolica DSM 27192.</title>
        <authorList>
            <person name="Aliyu H."/>
            <person name="Gorte O."/>
            <person name="Ochsenreither K."/>
        </authorList>
    </citation>
    <scope>NUCLEOTIDE SEQUENCE [LARGE SCALE GENOMIC DNA]</scope>
    <source>
        <strain evidence="2 3">DSM 27192</strain>
    </source>
</reference>
<proteinExistence type="predicted"/>
<comment type="caution">
    <text evidence="2">The sequence shown here is derived from an EMBL/GenBank/DDBJ whole genome shotgun (WGS) entry which is preliminary data.</text>
</comment>
<dbReference type="AlphaFoldDB" id="A0A427YM61"/>
<organism evidence="2 3">
    <name type="scientific">Saitozyma podzolica</name>
    <dbReference type="NCBI Taxonomy" id="1890683"/>
    <lineage>
        <taxon>Eukaryota</taxon>
        <taxon>Fungi</taxon>
        <taxon>Dikarya</taxon>
        <taxon>Basidiomycota</taxon>
        <taxon>Agaricomycotina</taxon>
        <taxon>Tremellomycetes</taxon>
        <taxon>Tremellales</taxon>
        <taxon>Trimorphomycetaceae</taxon>
        <taxon>Saitozyma</taxon>
    </lineage>
</organism>
<evidence type="ECO:0000256" key="1">
    <source>
        <dbReference type="SAM" id="MobiDB-lite"/>
    </source>
</evidence>
<dbReference type="OrthoDB" id="10287839at2759"/>
<gene>
    <name evidence="2" type="ORF">EHS25_008546</name>
</gene>
<dbReference type="Proteomes" id="UP000279259">
    <property type="component" value="Unassembled WGS sequence"/>
</dbReference>
<evidence type="ECO:0000313" key="2">
    <source>
        <dbReference type="EMBL" id="RSH92131.1"/>
    </source>
</evidence>
<protein>
    <submittedName>
        <fullName evidence="2">Uncharacterized protein</fullName>
    </submittedName>
</protein>
<sequence>MSYKSLFFDYGSAKTHHDYTWLAPRIFELVPAVRVFVTGESSRSHLGIAVRSYGHNVNDIYGILDTLDKSSVFGSEEMIASKAARFDGLRSAKDRLYALISWAESASVAIKEGVNFRDNETLKLSLLDSQNPEDRPHFWPSILQPFFTTDKSTGLLSEPVSDQAKKLAVATRPIVYFHDGERYTLNPLMIYRTRPIGASSVITRHAAPKEDSDLPNRFRQCEISDNDLKPIAIMLHSEDAGDNHNAVSAYRDRIIDLWSGFATENGLTLSGPPDVTSGAPPQDEDEAQWGEWHSDVGGKTEEGLLVVRSPTEADVEWGPWRSNTGDAEQ</sequence>
<feature type="region of interest" description="Disordered" evidence="1">
    <location>
        <begin position="310"/>
        <end position="329"/>
    </location>
</feature>
<accession>A0A427YM61</accession>